<dbReference type="InterPro" id="IPR046347">
    <property type="entry name" value="bZIP_sf"/>
</dbReference>
<dbReference type="AlphaFoldDB" id="A0A4D9DP81"/>
<evidence type="ECO:0000256" key="11">
    <source>
        <dbReference type="ARBA" id="ARBA00023163"/>
    </source>
</evidence>
<dbReference type="Proteomes" id="UP000297703">
    <property type="component" value="Unassembled WGS sequence"/>
</dbReference>
<evidence type="ECO:0000313" key="18">
    <source>
        <dbReference type="Proteomes" id="UP000297703"/>
    </source>
</evidence>
<keyword evidence="7" id="KW-0805">Transcription regulation</keyword>
<keyword evidence="5" id="KW-0735">Signal-anchor</keyword>
<evidence type="ECO:0000256" key="14">
    <source>
        <dbReference type="SAM" id="Coils"/>
    </source>
</evidence>
<keyword evidence="4" id="KW-0256">Endoplasmic reticulum</keyword>
<dbReference type="Gene3D" id="1.20.5.170">
    <property type="match status" value="1"/>
</dbReference>
<reference evidence="17 18" key="2">
    <citation type="submission" date="2019-04" db="EMBL/GenBank/DDBJ databases">
        <title>The genome sequence of big-headed turtle.</title>
        <authorList>
            <person name="Gong S."/>
        </authorList>
    </citation>
    <scope>NUCLEOTIDE SEQUENCE [LARGE SCALE GENOMIC DNA]</scope>
    <source>
        <strain evidence="17">DO16091913</strain>
        <tissue evidence="17">Muscle</tissue>
    </source>
</reference>
<dbReference type="OrthoDB" id="674948at2759"/>
<dbReference type="STRING" id="55544.A0A4D9DP81"/>
<evidence type="ECO:0000256" key="7">
    <source>
        <dbReference type="ARBA" id="ARBA00023015"/>
    </source>
</evidence>
<comment type="similarity">
    <text evidence="2">Belongs to the bZIP family. ATF subfamily.</text>
</comment>
<dbReference type="SUPFAM" id="SSF57959">
    <property type="entry name" value="Leucine zipper domain"/>
    <property type="match status" value="1"/>
</dbReference>
<organism evidence="17 18">
    <name type="scientific">Platysternon megacephalum</name>
    <name type="common">big-headed turtle</name>
    <dbReference type="NCBI Taxonomy" id="55544"/>
    <lineage>
        <taxon>Eukaryota</taxon>
        <taxon>Metazoa</taxon>
        <taxon>Chordata</taxon>
        <taxon>Craniata</taxon>
        <taxon>Vertebrata</taxon>
        <taxon>Euteleostomi</taxon>
        <taxon>Archelosauria</taxon>
        <taxon>Testudinata</taxon>
        <taxon>Testudines</taxon>
        <taxon>Cryptodira</taxon>
        <taxon>Durocryptodira</taxon>
        <taxon>Testudinoidea</taxon>
        <taxon>Platysternidae</taxon>
        <taxon>Platysternon</taxon>
    </lineage>
</organism>
<dbReference type="GO" id="GO:0005634">
    <property type="term" value="C:nucleus"/>
    <property type="evidence" value="ECO:0007669"/>
    <property type="project" value="TreeGrafter"/>
</dbReference>
<keyword evidence="6" id="KW-1133">Transmembrane helix</keyword>
<keyword evidence="9" id="KW-0472">Membrane</keyword>
<keyword evidence="11" id="KW-0804">Transcription</keyword>
<evidence type="ECO:0000256" key="2">
    <source>
        <dbReference type="ARBA" id="ARBA00009050"/>
    </source>
</evidence>
<dbReference type="PROSITE" id="PS50217">
    <property type="entry name" value="BZIP"/>
    <property type="match status" value="1"/>
</dbReference>
<proteinExistence type="inferred from homology"/>
<evidence type="ECO:0000256" key="6">
    <source>
        <dbReference type="ARBA" id="ARBA00022989"/>
    </source>
</evidence>
<evidence type="ECO:0000256" key="8">
    <source>
        <dbReference type="ARBA" id="ARBA00023125"/>
    </source>
</evidence>
<reference evidence="17 18" key="1">
    <citation type="submission" date="2019-04" db="EMBL/GenBank/DDBJ databases">
        <title>Draft genome of the big-headed turtle Platysternon megacephalum.</title>
        <authorList>
            <person name="Gong S."/>
        </authorList>
    </citation>
    <scope>NUCLEOTIDE SEQUENCE [LARGE SCALE GENOMIC DNA]</scope>
    <source>
        <strain evidence="17">DO16091913</strain>
        <tissue evidence="17">Muscle</tissue>
    </source>
</reference>
<dbReference type="CDD" id="cd14689">
    <property type="entry name" value="bZIP_CREB3"/>
    <property type="match status" value="1"/>
</dbReference>
<gene>
    <name evidence="17" type="ORF">DR999_PMT19908</name>
</gene>
<evidence type="ECO:0000256" key="10">
    <source>
        <dbReference type="ARBA" id="ARBA00023159"/>
    </source>
</evidence>
<accession>A0A4D9DP81</accession>
<dbReference type="EMBL" id="QXTE01000419">
    <property type="protein sequence ID" value="TFJ98177.1"/>
    <property type="molecule type" value="Genomic_DNA"/>
</dbReference>
<dbReference type="PANTHER" id="PTHR45996:SF4">
    <property type="entry name" value="CYCLIC AMP-RESPONSIVE ELEMENT-BINDING PROTEIN 3"/>
    <property type="match status" value="1"/>
</dbReference>
<comment type="subcellular location">
    <subcellularLocation>
        <location evidence="1">Endoplasmic reticulum membrane</location>
        <topology evidence="1">Single-pass type II membrane protein</topology>
    </subcellularLocation>
</comment>
<evidence type="ECO:0000313" key="17">
    <source>
        <dbReference type="EMBL" id="TFJ98177.1"/>
    </source>
</evidence>
<dbReference type="GO" id="GO:0000981">
    <property type="term" value="F:DNA-binding transcription factor activity, RNA polymerase II-specific"/>
    <property type="evidence" value="ECO:0007669"/>
    <property type="project" value="TreeGrafter"/>
</dbReference>
<keyword evidence="8" id="KW-0238">DNA-binding</keyword>
<sequence>MCCTLPCRAPGSYTCSDVSARAGGRSCPSPGCKGGSLPQPLDGSVCLAQMSCPEEVVALADEELLSFLLADDAPCAEFSGDEANLLGDWGLLEPELLNDKEVEDFLSSLLSPFVEEPSALQGQSPLDSDSGISEDQNPFPSPSSWDASPARDLASSPLSSDIVQVEHSYSLHQDRAVLESVRAETAEGDISIDLDMWGDSGSAEETLVDEQSSSFPVAVPMDDFMPGTPIQFDFPELILTEEEKQLLEREGVSLPSHLPLTKAEERLLKRIRRKIRNKQSALDSRRRKKVYVDGLESRVVTCTAQNHELQKKVQLLQKENMSLLEQLRRLQALVRQSSTKTTTASTCVMVLLLSFCLILSPSLYPLGARVQQEGFRGVLSRQIREYPSDAAQFQAAAAQQAEGPETQRERTMEGLALESETAPLPGSLNHSRDGGQSPPKAEHGSAINSNSSSDPPPGASSQLGPPQQQPEQLPGKGPLHSAEPAAWGTKKQEWVERTTSVVIQQHRADEM</sequence>
<keyword evidence="14" id="KW-0175">Coiled coil</keyword>
<dbReference type="GO" id="GO:0000978">
    <property type="term" value="F:RNA polymerase II cis-regulatory region sequence-specific DNA binding"/>
    <property type="evidence" value="ECO:0007669"/>
    <property type="project" value="TreeGrafter"/>
</dbReference>
<evidence type="ECO:0000256" key="4">
    <source>
        <dbReference type="ARBA" id="ARBA00022824"/>
    </source>
</evidence>
<evidence type="ECO:0000256" key="9">
    <source>
        <dbReference type="ARBA" id="ARBA00023136"/>
    </source>
</evidence>
<dbReference type="InterPro" id="IPR051381">
    <property type="entry name" value="CREB_ATF_subfamily"/>
</dbReference>
<evidence type="ECO:0000259" key="16">
    <source>
        <dbReference type="PROSITE" id="PS50217"/>
    </source>
</evidence>
<feature type="region of interest" description="Disordered" evidence="15">
    <location>
        <begin position="117"/>
        <end position="157"/>
    </location>
</feature>
<comment type="caution">
    <text evidence="17">The sequence shown here is derived from an EMBL/GenBank/DDBJ whole genome shotgun (WGS) entry which is preliminary data.</text>
</comment>
<feature type="compositionally biased region" description="Low complexity" evidence="15">
    <location>
        <begin position="459"/>
        <end position="479"/>
    </location>
</feature>
<feature type="domain" description="BZIP" evidence="16">
    <location>
        <begin position="267"/>
        <end position="330"/>
    </location>
</feature>
<evidence type="ECO:0000256" key="13">
    <source>
        <dbReference type="ARBA" id="ARBA00023242"/>
    </source>
</evidence>
<dbReference type="SMART" id="SM00338">
    <property type="entry name" value="BRLZ"/>
    <property type="match status" value="1"/>
</dbReference>
<protein>
    <submittedName>
        <fullName evidence="17">Cyclic AMP-responsive element-binding protein 3-like protein 4</fullName>
    </submittedName>
</protein>
<feature type="compositionally biased region" description="Low complexity" evidence="15">
    <location>
        <begin position="391"/>
        <end position="401"/>
    </location>
</feature>
<keyword evidence="13" id="KW-0539">Nucleus</keyword>
<keyword evidence="12" id="KW-0325">Glycoprotein</keyword>
<keyword evidence="10" id="KW-0010">Activator</keyword>
<name>A0A4D9DP81_9SAUR</name>
<dbReference type="InterPro" id="IPR004827">
    <property type="entry name" value="bZIP"/>
</dbReference>
<feature type="compositionally biased region" description="Polar residues" evidence="15">
    <location>
        <begin position="120"/>
        <end position="146"/>
    </location>
</feature>
<evidence type="ECO:0000256" key="12">
    <source>
        <dbReference type="ARBA" id="ARBA00023180"/>
    </source>
</evidence>
<feature type="region of interest" description="Disordered" evidence="15">
    <location>
        <begin position="391"/>
        <end position="493"/>
    </location>
</feature>
<dbReference type="FunFam" id="1.20.5.170:FF:000042">
    <property type="entry name" value="Cyclic AMP-responsive element-binding protein 3-like protein 3"/>
    <property type="match status" value="1"/>
</dbReference>
<keyword evidence="18" id="KW-1185">Reference proteome</keyword>
<evidence type="ECO:0000256" key="15">
    <source>
        <dbReference type="SAM" id="MobiDB-lite"/>
    </source>
</evidence>
<evidence type="ECO:0000256" key="1">
    <source>
        <dbReference type="ARBA" id="ARBA00004648"/>
    </source>
</evidence>
<evidence type="ECO:0000256" key="3">
    <source>
        <dbReference type="ARBA" id="ARBA00022692"/>
    </source>
</evidence>
<dbReference type="PANTHER" id="PTHR45996">
    <property type="entry name" value="AGAP001464-PB"/>
    <property type="match status" value="1"/>
</dbReference>
<feature type="coiled-coil region" evidence="14">
    <location>
        <begin position="268"/>
        <end position="333"/>
    </location>
</feature>
<keyword evidence="3" id="KW-0812">Transmembrane</keyword>
<dbReference type="GO" id="GO:0005789">
    <property type="term" value="C:endoplasmic reticulum membrane"/>
    <property type="evidence" value="ECO:0007669"/>
    <property type="project" value="UniProtKB-SubCell"/>
</dbReference>
<evidence type="ECO:0000256" key="5">
    <source>
        <dbReference type="ARBA" id="ARBA00022968"/>
    </source>
</evidence>
<dbReference type="Pfam" id="PF00170">
    <property type="entry name" value="bZIP_1"/>
    <property type="match status" value="1"/>
</dbReference>